<dbReference type="HOGENOM" id="CLU_2822427_0_0_6"/>
<evidence type="ECO:0000313" key="4">
    <source>
        <dbReference type="Proteomes" id="UP000004263"/>
    </source>
</evidence>
<dbReference type="NCBIfam" id="NF011162">
    <property type="entry name" value="PRK14563.1"/>
    <property type="match status" value="1"/>
</dbReference>
<evidence type="ECO:0000256" key="2">
    <source>
        <dbReference type="ARBA" id="ARBA00022845"/>
    </source>
</evidence>
<dbReference type="Proteomes" id="UP000004263">
    <property type="component" value="Unassembled WGS sequence"/>
</dbReference>
<dbReference type="STRING" id="207949.RED65_07374"/>
<keyword evidence="1" id="KW-0963">Cytoplasm</keyword>
<dbReference type="InterPro" id="IPR007040">
    <property type="entry name" value="Ribosome_modulation_factor"/>
</dbReference>
<evidence type="ECO:0000256" key="1">
    <source>
        <dbReference type="ARBA" id="ARBA00022490"/>
    </source>
</evidence>
<evidence type="ECO:0000313" key="3">
    <source>
        <dbReference type="EMBL" id="EAT11230.1"/>
    </source>
</evidence>
<dbReference type="GO" id="GO:0006417">
    <property type="term" value="P:regulation of translation"/>
    <property type="evidence" value="ECO:0007669"/>
    <property type="project" value="UniProtKB-KW"/>
</dbReference>
<dbReference type="Gene3D" id="1.10.10.620">
    <property type="entry name" value="ribosome modulation factor like domain"/>
    <property type="match status" value="1"/>
</dbReference>
<evidence type="ECO:0008006" key="5">
    <source>
        <dbReference type="Google" id="ProtNLM"/>
    </source>
</evidence>
<dbReference type="Pfam" id="PF04957">
    <property type="entry name" value="RMF"/>
    <property type="match status" value="1"/>
</dbReference>
<name>Q1MYZ8_9GAMM</name>
<comment type="caution">
    <text evidence="3">The sequence shown here is derived from an EMBL/GenBank/DDBJ whole genome shotgun (WGS) entry which is preliminary data.</text>
</comment>
<reference evidence="3 4" key="1">
    <citation type="submission" date="2006-03" db="EMBL/GenBank/DDBJ databases">
        <authorList>
            <person name="Pinhassi J."/>
            <person name="Pedros-Alio C."/>
            <person name="Ferriera S."/>
            <person name="Johnson J."/>
            <person name="Kravitz S."/>
            <person name="Halpern A."/>
            <person name="Remington K."/>
            <person name="Beeson K."/>
            <person name="Tran B."/>
            <person name="Rogers Y.-H."/>
            <person name="Friedman R."/>
            <person name="Venter J.C."/>
        </authorList>
    </citation>
    <scope>NUCLEOTIDE SEQUENCE [LARGE SCALE GENOMIC DNA]</scope>
    <source>
        <strain evidence="3 4">RED65</strain>
    </source>
</reference>
<protein>
    <recommendedName>
        <fullName evidence="5">Ribosome modulation factor</fullName>
    </recommendedName>
</protein>
<keyword evidence="2" id="KW-0810">Translation regulation</keyword>
<dbReference type="OrthoDB" id="6370285at2"/>
<dbReference type="EMBL" id="AAQH01000021">
    <property type="protein sequence ID" value="EAT11230.1"/>
    <property type="molecule type" value="Genomic_DNA"/>
</dbReference>
<accession>Q1MYZ8</accession>
<gene>
    <name evidence="3" type="ORF">RED65_07374</name>
</gene>
<dbReference type="AlphaFoldDB" id="Q1MYZ8"/>
<sequence>MELVENNWDLENLEKAYRHGFMAGMVGKPVLVCPYRAEMIVNAWEAGWHDGKEQYDIKHGLKRSSV</sequence>
<organism evidence="3 4">
    <name type="scientific">Bermanella marisrubri</name>
    <dbReference type="NCBI Taxonomy" id="207949"/>
    <lineage>
        <taxon>Bacteria</taxon>
        <taxon>Pseudomonadati</taxon>
        <taxon>Pseudomonadota</taxon>
        <taxon>Gammaproteobacteria</taxon>
        <taxon>Oceanospirillales</taxon>
        <taxon>Oceanospirillaceae</taxon>
        <taxon>Bermanella</taxon>
    </lineage>
</organism>
<dbReference type="RefSeq" id="WP_007016699.1">
    <property type="nucleotide sequence ID" value="NZ_AAQH01000021.1"/>
</dbReference>
<proteinExistence type="predicted"/>
<keyword evidence="4" id="KW-1185">Reference proteome</keyword>
<dbReference type="InterPro" id="IPR023200">
    <property type="entry name" value="RMF_sf"/>
</dbReference>